<evidence type="ECO:0000313" key="15">
    <source>
        <dbReference type="EMBL" id="KAG2223242.1"/>
    </source>
</evidence>
<dbReference type="PANTHER" id="PTHR28004">
    <property type="entry name" value="ZGC:162816-RELATED"/>
    <property type="match status" value="1"/>
</dbReference>
<dbReference type="GO" id="GO:0036088">
    <property type="term" value="P:D-serine catabolic process"/>
    <property type="evidence" value="ECO:0007669"/>
    <property type="project" value="TreeGrafter"/>
</dbReference>
<evidence type="ECO:0000256" key="11">
    <source>
        <dbReference type="ARBA" id="ARBA00066349"/>
    </source>
</evidence>
<dbReference type="Pfam" id="PF01168">
    <property type="entry name" value="Ala_racemase_N"/>
    <property type="match status" value="1"/>
</dbReference>
<gene>
    <name evidence="15" type="ORF">INT45_006123</name>
</gene>
<comment type="function">
    <text evidence="10">Catalyzes the conversion of D-serine to pyruvate and ammonia. May play a role in D-serine detoxification.</text>
</comment>
<keyword evidence="16" id="KW-1185">Reference proteome</keyword>
<dbReference type="Gene3D" id="2.40.37.20">
    <property type="entry name" value="D-serine dehydratase-like domain"/>
    <property type="match status" value="1"/>
</dbReference>
<evidence type="ECO:0000259" key="14">
    <source>
        <dbReference type="SMART" id="SM01119"/>
    </source>
</evidence>
<evidence type="ECO:0000256" key="12">
    <source>
        <dbReference type="ARBA" id="ARBA00069616"/>
    </source>
</evidence>
<dbReference type="InterPro" id="IPR029066">
    <property type="entry name" value="PLP-binding_barrel"/>
</dbReference>
<dbReference type="EC" id="4.3.1.18" evidence="11"/>
<dbReference type="AlphaFoldDB" id="A0A8H7S7N2"/>
<dbReference type="Pfam" id="PF14031">
    <property type="entry name" value="D-ser_dehydrat"/>
    <property type="match status" value="1"/>
</dbReference>
<keyword evidence="5" id="KW-0479">Metal-binding</keyword>
<evidence type="ECO:0000256" key="8">
    <source>
        <dbReference type="ARBA" id="ARBA00023239"/>
    </source>
</evidence>
<dbReference type="SUPFAM" id="SSF51419">
    <property type="entry name" value="PLP-binding barrel"/>
    <property type="match status" value="1"/>
</dbReference>
<keyword evidence="4" id="KW-0216">Detoxification</keyword>
<comment type="similarity">
    <text evidence="3">Belongs to the DSD1 family.</text>
</comment>
<dbReference type="Proteomes" id="UP000646827">
    <property type="component" value="Unassembled WGS sequence"/>
</dbReference>
<name>A0A8H7S7N2_9FUNG</name>
<dbReference type="SMART" id="SM01119">
    <property type="entry name" value="D-ser_dehydrat"/>
    <property type="match status" value="1"/>
</dbReference>
<dbReference type="InterPro" id="IPR001608">
    <property type="entry name" value="Ala_racemase_N"/>
</dbReference>
<evidence type="ECO:0000313" key="16">
    <source>
        <dbReference type="Proteomes" id="UP000646827"/>
    </source>
</evidence>
<evidence type="ECO:0000256" key="3">
    <source>
        <dbReference type="ARBA" id="ARBA00005323"/>
    </source>
</evidence>
<dbReference type="GO" id="GO:0009636">
    <property type="term" value="P:response to toxic substance"/>
    <property type="evidence" value="ECO:0007669"/>
    <property type="project" value="UniProtKB-KW"/>
</dbReference>
<comment type="catalytic activity">
    <reaction evidence="9">
        <text>D-serine = pyruvate + NH4(+)</text>
        <dbReference type="Rhea" id="RHEA:13977"/>
        <dbReference type="ChEBI" id="CHEBI:15361"/>
        <dbReference type="ChEBI" id="CHEBI:28938"/>
        <dbReference type="ChEBI" id="CHEBI:35247"/>
        <dbReference type="EC" id="4.3.1.18"/>
    </reaction>
    <physiologicalReaction direction="left-to-right" evidence="9">
        <dbReference type="Rhea" id="RHEA:13978"/>
    </physiologicalReaction>
</comment>
<evidence type="ECO:0000256" key="7">
    <source>
        <dbReference type="ARBA" id="ARBA00022898"/>
    </source>
</evidence>
<dbReference type="Gene3D" id="3.20.20.10">
    <property type="entry name" value="Alanine racemase"/>
    <property type="match status" value="1"/>
</dbReference>
<protein>
    <recommendedName>
        <fullName evidence="12">D-serine dehydratase</fullName>
        <ecNumber evidence="11">4.3.1.18</ecNumber>
    </recommendedName>
    <alternativeName>
        <fullName evidence="13">D-serine deaminase</fullName>
    </alternativeName>
</protein>
<dbReference type="GO" id="GO:0008721">
    <property type="term" value="F:D-serine ammonia-lyase activity"/>
    <property type="evidence" value="ECO:0007669"/>
    <property type="project" value="UniProtKB-EC"/>
</dbReference>
<evidence type="ECO:0000256" key="6">
    <source>
        <dbReference type="ARBA" id="ARBA00022833"/>
    </source>
</evidence>
<evidence type="ECO:0000256" key="10">
    <source>
        <dbReference type="ARBA" id="ARBA00055764"/>
    </source>
</evidence>
<keyword evidence="8" id="KW-0456">Lyase</keyword>
<comment type="cofactor">
    <cofactor evidence="2">
        <name>Zn(2+)</name>
        <dbReference type="ChEBI" id="CHEBI:29105"/>
    </cofactor>
</comment>
<proteinExistence type="inferred from homology"/>
<dbReference type="OrthoDB" id="20198at2759"/>
<dbReference type="FunFam" id="3.20.20.10:FF:000016">
    <property type="entry name" value="D-serine dehydratase"/>
    <property type="match status" value="1"/>
</dbReference>
<accession>A0A8H7S7N2</accession>
<dbReference type="GO" id="GO:0046872">
    <property type="term" value="F:metal ion binding"/>
    <property type="evidence" value="ECO:0007669"/>
    <property type="project" value="UniProtKB-KW"/>
</dbReference>
<evidence type="ECO:0000256" key="2">
    <source>
        <dbReference type="ARBA" id="ARBA00001947"/>
    </source>
</evidence>
<evidence type="ECO:0000256" key="4">
    <source>
        <dbReference type="ARBA" id="ARBA00022575"/>
    </source>
</evidence>
<organism evidence="15 16">
    <name type="scientific">Circinella minor</name>
    <dbReference type="NCBI Taxonomy" id="1195481"/>
    <lineage>
        <taxon>Eukaryota</taxon>
        <taxon>Fungi</taxon>
        <taxon>Fungi incertae sedis</taxon>
        <taxon>Mucoromycota</taxon>
        <taxon>Mucoromycotina</taxon>
        <taxon>Mucoromycetes</taxon>
        <taxon>Mucorales</taxon>
        <taxon>Lichtheimiaceae</taxon>
        <taxon>Circinella</taxon>
    </lineage>
</organism>
<dbReference type="InterPro" id="IPR026956">
    <property type="entry name" value="D-ser_dehydrat-like_dom"/>
</dbReference>
<reference evidence="15 16" key="1">
    <citation type="submission" date="2020-12" db="EMBL/GenBank/DDBJ databases">
        <title>Metabolic potential, ecology and presence of endohyphal bacteria is reflected in genomic diversity of Mucoromycotina.</title>
        <authorList>
            <person name="Muszewska A."/>
            <person name="Okrasinska A."/>
            <person name="Steczkiewicz K."/>
            <person name="Drgas O."/>
            <person name="Orlowska M."/>
            <person name="Perlinska-Lenart U."/>
            <person name="Aleksandrzak-Piekarczyk T."/>
            <person name="Szatraj K."/>
            <person name="Zielenkiewicz U."/>
            <person name="Pilsyk S."/>
            <person name="Malc E."/>
            <person name="Mieczkowski P."/>
            <person name="Kruszewska J.S."/>
            <person name="Biernat P."/>
            <person name="Pawlowska J."/>
        </authorList>
    </citation>
    <scope>NUCLEOTIDE SEQUENCE [LARGE SCALE GENOMIC DNA]</scope>
    <source>
        <strain evidence="15 16">CBS 142.35</strain>
    </source>
</reference>
<dbReference type="PANTHER" id="PTHR28004:SF2">
    <property type="entry name" value="D-SERINE DEHYDRATASE"/>
    <property type="match status" value="1"/>
</dbReference>
<dbReference type="InterPro" id="IPR042208">
    <property type="entry name" value="D-ser_dehydrat-like_sf"/>
</dbReference>
<feature type="domain" description="D-serine dehydratase-like" evidence="14">
    <location>
        <begin position="316"/>
        <end position="405"/>
    </location>
</feature>
<dbReference type="InterPro" id="IPR051466">
    <property type="entry name" value="D-amino_acid_metab_enzyme"/>
</dbReference>
<evidence type="ECO:0000256" key="9">
    <source>
        <dbReference type="ARBA" id="ARBA00051198"/>
    </source>
</evidence>
<comment type="caution">
    <text evidence="15">The sequence shown here is derived from an EMBL/GenBank/DDBJ whole genome shotgun (WGS) entry which is preliminary data.</text>
</comment>
<evidence type="ECO:0000256" key="13">
    <source>
        <dbReference type="ARBA" id="ARBA00075219"/>
    </source>
</evidence>
<keyword evidence="6" id="KW-0862">Zinc</keyword>
<comment type="cofactor">
    <cofactor evidence="1">
        <name>pyridoxal 5'-phosphate</name>
        <dbReference type="ChEBI" id="CHEBI:597326"/>
    </cofactor>
</comment>
<dbReference type="EMBL" id="JAEPRB010000065">
    <property type="protein sequence ID" value="KAG2223242.1"/>
    <property type="molecule type" value="Genomic_DNA"/>
</dbReference>
<sequence>MKKKLVMTTISTTSPLWPFHLAVAKQQDHLRQELVGKRLNELRTPTLVIDRTVVKRNCERLGNIKTKHNVNVRVHVKSHKTVEGTAIQLEEAKTDSIVVSTMAEAHLMVSSQLVTDGKLKQILLGFPITPDKFTEVFELAERVQAFQIFIDRLETLEALEDYHKTRPLQKKIGVFIKINCGYGRAGVPLDSASEKESVLALAKRLASSNSCTTLHGLYAHAGHSYKARSPQEALSYLEAECNSAREFQTFFLKEANINIPYLSIGATPTVQAIVHHTDNERVSKALEGITEVHAGAYSLLDRQQMATGLCTEKDIAISVACRVASRYPDRGTTLIDGGALAFSKDNAPQGGFGITTTGVVLQSVSQEHGILASSSPDMHVGDIVRVQPNHCCLTSACHNYYLVVEDGGDQVVDVWFPVRGW</sequence>
<keyword evidence="7" id="KW-0663">Pyridoxal phosphate</keyword>
<evidence type="ECO:0000256" key="5">
    <source>
        <dbReference type="ARBA" id="ARBA00022723"/>
    </source>
</evidence>
<evidence type="ECO:0000256" key="1">
    <source>
        <dbReference type="ARBA" id="ARBA00001933"/>
    </source>
</evidence>